<name>A0A0V1JJE4_TRIPS</name>
<dbReference type="EMBL" id="JYDR01000003">
    <property type="protein sequence ID" value="KRY78788.1"/>
    <property type="molecule type" value="Genomic_DNA"/>
</dbReference>
<proteinExistence type="predicted"/>
<evidence type="ECO:0000313" key="3">
    <source>
        <dbReference type="EMBL" id="KRZ46165.1"/>
    </source>
</evidence>
<accession>A0A0V1JJE4</accession>
<keyword evidence="5" id="KW-1185">Reference proteome</keyword>
<organism evidence="2 5">
    <name type="scientific">Trichinella pseudospiralis</name>
    <name type="common">Parasitic roundworm</name>
    <dbReference type="NCBI Taxonomy" id="6337"/>
    <lineage>
        <taxon>Eukaryota</taxon>
        <taxon>Metazoa</taxon>
        <taxon>Ecdysozoa</taxon>
        <taxon>Nematoda</taxon>
        <taxon>Enoplea</taxon>
        <taxon>Dorylaimia</taxon>
        <taxon>Trichinellida</taxon>
        <taxon>Trichinellidae</taxon>
        <taxon>Trichinella</taxon>
    </lineage>
</organism>
<reference evidence="4 5" key="1">
    <citation type="submission" date="2015-01" db="EMBL/GenBank/DDBJ databases">
        <title>Evolution of Trichinella species and genotypes.</title>
        <authorList>
            <person name="Korhonen P.K."/>
            <person name="Edoardo P."/>
            <person name="Giuseppe L.R."/>
            <person name="Gasser R.B."/>
        </authorList>
    </citation>
    <scope>NUCLEOTIDE SEQUENCE [LARGE SCALE GENOMIC DNA]</scope>
    <source>
        <strain evidence="1">ISS13</strain>
        <strain evidence="3">ISS176</strain>
        <strain evidence="2">ISS588</strain>
    </source>
</reference>
<protein>
    <submittedName>
        <fullName evidence="2">Uncharacterized protein</fullName>
    </submittedName>
</protein>
<dbReference type="EMBL" id="JYDV01000001">
    <property type="protein sequence ID" value="KRZ46165.1"/>
    <property type="molecule type" value="Genomic_DNA"/>
</dbReference>
<dbReference type="Proteomes" id="UP000054632">
    <property type="component" value="Unassembled WGS sequence"/>
</dbReference>
<gene>
    <name evidence="1" type="ORF">T4A_2410</name>
    <name evidence="2" type="ORF">T4B_8905</name>
    <name evidence="3" type="ORF">T4C_14120</name>
</gene>
<evidence type="ECO:0000313" key="2">
    <source>
        <dbReference type="EMBL" id="KRZ34693.1"/>
    </source>
</evidence>
<evidence type="ECO:0000313" key="5">
    <source>
        <dbReference type="Proteomes" id="UP000054805"/>
    </source>
</evidence>
<evidence type="ECO:0000313" key="1">
    <source>
        <dbReference type="EMBL" id="KRY78788.1"/>
    </source>
</evidence>
<dbReference type="Proteomes" id="UP000054805">
    <property type="component" value="Unassembled WGS sequence"/>
</dbReference>
<comment type="caution">
    <text evidence="2">The sequence shown here is derived from an EMBL/GenBank/DDBJ whole genome shotgun (WGS) entry which is preliminary data.</text>
</comment>
<dbReference type="EMBL" id="JYDS01000002">
    <property type="protein sequence ID" value="KRZ34693.1"/>
    <property type="molecule type" value="Genomic_DNA"/>
</dbReference>
<dbReference type="AlphaFoldDB" id="A0A0V1JJE4"/>
<sequence length="93" mass="10777">MVSYIPKRNKCMMLMSTFVYLLAAHSSVADGFWSNILDCAGVLYFLCGTASIQSITPRNHTEEDSFSWNTGRILWKTFFRNMKQLCHNHCFIE</sequence>
<evidence type="ECO:0000313" key="4">
    <source>
        <dbReference type="Proteomes" id="UP000054632"/>
    </source>
</evidence>
<dbReference type="Proteomes" id="UP000054826">
    <property type="component" value="Unassembled WGS sequence"/>
</dbReference>